<comment type="caution">
    <text evidence="5">The sequence shown here is derived from an EMBL/GenBank/DDBJ whole genome shotgun (WGS) entry which is preliminary data.</text>
</comment>
<dbReference type="Pfam" id="PF16220">
    <property type="entry name" value="DUF4880"/>
    <property type="match status" value="1"/>
</dbReference>
<feature type="transmembrane region" description="Helical" evidence="2">
    <location>
        <begin position="113"/>
        <end position="131"/>
    </location>
</feature>
<organism evidence="5 6">
    <name type="scientific">Phenylobacterium hankyongense</name>
    <dbReference type="NCBI Taxonomy" id="1813876"/>
    <lineage>
        <taxon>Bacteria</taxon>
        <taxon>Pseudomonadati</taxon>
        <taxon>Pseudomonadota</taxon>
        <taxon>Alphaproteobacteria</taxon>
        <taxon>Caulobacterales</taxon>
        <taxon>Caulobacteraceae</taxon>
        <taxon>Phenylobacterium</taxon>
    </lineage>
</organism>
<dbReference type="Pfam" id="PF04773">
    <property type="entry name" value="FecR"/>
    <property type="match status" value="1"/>
</dbReference>
<dbReference type="Proteomes" id="UP000249842">
    <property type="component" value="Unassembled WGS sequence"/>
</dbReference>
<dbReference type="InterPro" id="IPR006860">
    <property type="entry name" value="FecR"/>
</dbReference>
<keyword evidence="2" id="KW-0812">Transmembrane</keyword>
<evidence type="ECO:0000256" key="2">
    <source>
        <dbReference type="SAM" id="Phobius"/>
    </source>
</evidence>
<dbReference type="PANTHER" id="PTHR30273">
    <property type="entry name" value="PERIPLASMIC SIGNAL SENSOR AND SIGMA FACTOR ACTIVATOR FECR-RELATED"/>
    <property type="match status" value="1"/>
</dbReference>
<name>A0A328AX97_9CAUL</name>
<keyword evidence="2" id="KW-0472">Membrane</keyword>
<dbReference type="InterPro" id="IPR032623">
    <property type="entry name" value="FecR_N"/>
</dbReference>
<reference evidence="6" key="1">
    <citation type="submission" date="2018-05" db="EMBL/GenBank/DDBJ databases">
        <authorList>
            <person name="Li X."/>
        </authorList>
    </citation>
    <scope>NUCLEOTIDE SEQUENCE [LARGE SCALE GENOMIC DNA]</scope>
    <source>
        <strain evidence="6">HKS-05</strain>
    </source>
</reference>
<gene>
    <name evidence="5" type="ORF">DJ021_07965</name>
</gene>
<proteinExistence type="predicted"/>
<dbReference type="PANTHER" id="PTHR30273:SF2">
    <property type="entry name" value="PROTEIN FECR"/>
    <property type="match status" value="1"/>
</dbReference>
<evidence type="ECO:0000313" key="6">
    <source>
        <dbReference type="Proteomes" id="UP000249842"/>
    </source>
</evidence>
<dbReference type="Gene3D" id="3.55.50.30">
    <property type="match status" value="1"/>
</dbReference>
<feature type="domain" description="FecR N-terminal" evidence="4">
    <location>
        <begin position="42"/>
        <end position="80"/>
    </location>
</feature>
<keyword evidence="2" id="KW-1133">Transmembrane helix</keyword>
<evidence type="ECO:0000259" key="4">
    <source>
        <dbReference type="Pfam" id="PF16220"/>
    </source>
</evidence>
<dbReference type="GO" id="GO:0016989">
    <property type="term" value="F:sigma factor antagonist activity"/>
    <property type="evidence" value="ECO:0007669"/>
    <property type="project" value="TreeGrafter"/>
</dbReference>
<evidence type="ECO:0000259" key="3">
    <source>
        <dbReference type="Pfam" id="PF04773"/>
    </source>
</evidence>
<protein>
    <submittedName>
        <fullName evidence="5">Iron dicitrate transport regulator FecR</fullName>
    </submittedName>
</protein>
<dbReference type="PIRSF" id="PIRSF018266">
    <property type="entry name" value="FecR"/>
    <property type="match status" value="1"/>
</dbReference>
<dbReference type="Gene3D" id="2.60.120.1440">
    <property type="match status" value="1"/>
</dbReference>
<feature type="region of interest" description="Disordered" evidence="1">
    <location>
        <begin position="1"/>
        <end position="37"/>
    </location>
</feature>
<dbReference type="OrthoDB" id="9798846at2"/>
<sequence>MWRRGAGPGRVVFASDGRPTKGGPGEPMSAGRDQDDEARLADASAWIVRLQDPQASDAEAFDAWLSASEANGLAYDRALAVWDEFGAAGPEVLAGLAAAADRIRERGFGWRRGLIAAGGLAAAAAVALAVLPQVAAPPTEQVFATAHGERRTVKLADGSTIDMNAGSRLTVALGRGERRVAMSDGEAVFDVAADARRPFLIAAGDRTVRVVGTQFDVRRRGDELSVTVARGVVEVRPAEGASGAAFRLHPGQRLDHLQGAPDGRVSAAEPQEVFGWRAGRLVYRDQPLSQVVEDLNLQFDRPIRLEDRVLGQTRISGVLVLDNEAAIIRRLALMVPITAVPTDSGVLLKRDGASKR</sequence>
<feature type="domain" description="FecR protein" evidence="3">
    <location>
        <begin position="143"/>
        <end position="234"/>
    </location>
</feature>
<dbReference type="InterPro" id="IPR012373">
    <property type="entry name" value="Ferrdict_sens_TM"/>
</dbReference>
<evidence type="ECO:0000313" key="5">
    <source>
        <dbReference type="EMBL" id="RAK59742.1"/>
    </source>
</evidence>
<keyword evidence="6" id="KW-1185">Reference proteome</keyword>
<accession>A0A328AX97</accession>
<dbReference type="AlphaFoldDB" id="A0A328AX97"/>
<dbReference type="EMBL" id="QFYP01000001">
    <property type="protein sequence ID" value="RAK59742.1"/>
    <property type="molecule type" value="Genomic_DNA"/>
</dbReference>
<evidence type="ECO:0000256" key="1">
    <source>
        <dbReference type="SAM" id="MobiDB-lite"/>
    </source>
</evidence>